<feature type="domain" description="J" evidence="1">
    <location>
        <begin position="21"/>
        <end position="61"/>
    </location>
</feature>
<dbReference type="AlphaFoldDB" id="A0AAV9IP31"/>
<comment type="caution">
    <text evidence="2">The sequence shown here is derived from an EMBL/GenBank/DDBJ whole genome shotgun (WGS) entry which is preliminary data.</text>
</comment>
<evidence type="ECO:0000313" key="2">
    <source>
        <dbReference type="EMBL" id="KAK4529129.1"/>
    </source>
</evidence>
<name>A0AAV9IP31_9RHOD</name>
<dbReference type="InterPro" id="IPR036671">
    <property type="entry name" value="DPH_MB_sf"/>
</dbReference>
<reference evidence="2 3" key="1">
    <citation type="submission" date="2022-07" db="EMBL/GenBank/DDBJ databases">
        <title>Genome-wide signatures of adaptation to extreme environments.</title>
        <authorList>
            <person name="Cho C.H."/>
            <person name="Yoon H.S."/>
        </authorList>
    </citation>
    <scope>NUCLEOTIDE SEQUENCE [LARGE SCALE GENOMIC DNA]</scope>
    <source>
        <strain evidence="2 3">108.79 E11</strain>
    </source>
</reference>
<dbReference type="Gene3D" id="3.10.660.10">
    <property type="entry name" value="DPH Zinc finger"/>
    <property type="match status" value="1"/>
</dbReference>
<keyword evidence="3" id="KW-1185">Reference proteome</keyword>
<dbReference type="EMBL" id="JANCYU010000076">
    <property type="protein sequence ID" value="KAK4529129.1"/>
    <property type="molecule type" value="Genomic_DNA"/>
</dbReference>
<sequence>MGTGQTDKDHHVGNFVSPNNVAEIRKEFLRKAKRVHPDKQRHNERANEEFCLLKEDYERLVEATLSNHTTSRNILVEHIPLEKWKRTTTLQEMDNNNYADNHHCQQVYFETYCRCGGLVTIEADNDEDIRRLLSNNDSTDYLIPCDNCSLYIQLGMENSQK</sequence>
<evidence type="ECO:0000259" key="1">
    <source>
        <dbReference type="Pfam" id="PF00226"/>
    </source>
</evidence>
<dbReference type="Gene3D" id="1.10.287.110">
    <property type="entry name" value="DnaJ domain"/>
    <property type="match status" value="1"/>
</dbReference>
<evidence type="ECO:0000313" key="3">
    <source>
        <dbReference type="Proteomes" id="UP001300502"/>
    </source>
</evidence>
<accession>A0AAV9IP31</accession>
<dbReference type="InterPro" id="IPR036869">
    <property type="entry name" value="J_dom_sf"/>
</dbReference>
<dbReference type="Proteomes" id="UP001300502">
    <property type="component" value="Unassembled WGS sequence"/>
</dbReference>
<dbReference type="CDD" id="cd06257">
    <property type="entry name" value="DnaJ"/>
    <property type="match status" value="1"/>
</dbReference>
<dbReference type="SUPFAM" id="SSF144217">
    <property type="entry name" value="CSL zinc finger"/>
    <property type="match status" value="1"/>
</dbReference>
<proteinExistence type="predicted"/>
<protein>
    <recommendedName>
        <fullName evidence="1">J domain-containing protein</fullName>
    </recommendedName>
</protein>
<dbReference type="InterPro" id="IPR001623">
    <property type="entry name" value="DnaJ_domain"/>
</dbReference>
<dbReference type="SUPFAM" id="SSF46565">
    <property type="entry name" value="Chaperone J-domain"/>
    <property type="match status" value="1"/>
</dbReference>
<organism evidence="2 3">
    <name type="scientific">Galdieria yellowstonensis</name>
    <dbReference type="NCBI Taxonomy" id="3028027"/>
    <lineage>
        <taxon>Eukaryota</taxon>
        <taxon>Rhodophyta</taxon>
        <taxon>Bangiophyceae</taxon>
        <taxon>Galdieriales</taxon>
        <taxon>Galdieriaceae</taxon>
        <taxon>Galdieria</taxon>
    </lineage>
</organism>
<dbReference type="Pfam" id="PF00226">
    <property type="entry name" value="DnaJ"/>
    <property type="match status" value="1"/>
</dbReference>
<gene>
    <name evidence="2" type="ORF">GAYE_SCF78G7081</name>
</gene>